<accession>A0ABV8LZX4</accession>
<dbReference type="EMBL" id="JBHSAY010000028">
    <property type="protein sequence ID" value="MFC4136009.1"/>
    <property type="molecule type" value="Genomic_DNA"/>
</dbReference>
<dbReference type="PROSITE" id="PS50943">
    <property type="entry name" value="HTH_CROC1"/>
    <property type="match status" value="1"/>
</dbReference>
<evidence type="ECO:0000313" key="2">
    <source>
        <dbReference type="EMBL" id="MFC4136009.1"/>
    </source>
</evidence>
<dbReference type="InterPro" id="IPR010982">
    <property type="entry name" value="Lambda_DNA-bd_dom_sf"/>
</dbReference>
<dbReference type="SMART" id="SM00530">
    <property type="entry name" value="HTH_XRE"/>
    <property type="match status" value="1"/>
</dbReference>
<evidence type="ECO:0000313" key="3">
    <source>
        <dbReference type="Proteomes" id="UP001595816"/>
    </source>
</evidence>
<proteinExistence type="predicted"/>
<comment type="caution">
    <text evidence="2">The sequence shown here is derived from an EMBL/GenBank/DDBJ whole genome shotgun (WGS) entry which is preliminary data.</text>
</comment>
<dbReference type="Pfam" id="PF01381">
    <property type="entry name" value="HTH_3"/>
    <property type="match status" value="1"/>
</dbReference>
<keyword evidence="3" id="KW-1185">Reference proteome</keyword>
<feature type="domain" description="HTH cro/C1-type" evidence="1">
    <location>
        <begin position="8"/>
        <end position="61"/>
    </location>
</feature>
<gene>
    <name evidence="2" type="ORF">ACFOZ4_35845</name>
</gene>
<reference evidence="3" key="1">
    <citation type="journal article" date="2019" name="Int. J. Syst. Evol. Microbiol.">
        <title>The Global Catalogue of Microorganisms (GCM) 10K type strain sequencing project: providing services to taxonomists for standard genome sequencing and annotation.</title>
        <authorList>
            <consortium name="The Broad Institute Genomics Platform"/>
            <consortium name="The Broad Institute Genome Sequencing Center for Infectious Disease"/>
            <person name="Wu L."/>
            <person name="Ma J."/>
        </authorList>
    </citation>
    <scope>NUCLEOTIDE SEQUENCE [LARGE SCALE GENOMIC DNA]</scope>
    <source>
        <strain evidence="3">CGMCC 4.7289</strain>
    </source>
</reference>
<evidence type="ECO:0000259" key="1">
    <source>
        <dbReference type="PROSITE" id="PS50943"/>
    </source>
</evidence>
<dbReference type="Gene3D" id="1.10.260.40">
    <property type="entry name" value="lambda repressor-like DNA-binding domains"/>
    <property type="match status" value="1"/>
</dbReference>
<organism evidence="2 3">
    <name type="scientific">Hamadaea flava</name>
    <dbReference type="NCBI Taxonomy" id="1742688"/>
    <lineage>
        <taxon>Bacteria</taxon>
        <taxon>Bacillati</taxon>
        <taxon>Actinomycetota</taxon>
        <taxon>Actinomycetes</taxon>
        <taxon>Micromonosporales</taxon>
        <taxon>Micromonosporaceae</taxon>
        <taxon>Hamadaea</taxon>
    </lineage>
</organism>
<dbReference type="Proteomes" id="UP001595816">
    <property type="component" value="Unassembled WGS sequence"/>
</dbReference>
<dbReference type="CDD" id="cd00093">
    <property type="entry name" value="HTH_XRE"/>
    <property type="match status" value="1"/>
</dbReference>
<dbReference type="SUPFAM" id="SSF47413">
    <property type="entry name" value="lambda repressor-like DNA-binding domains"/>
    <property type="match status" value="1"/>
</dbReference>
<protein>
    <submittedName>
        <fullName evidence="2">Helix-turn-helix domain-containing protein</fullName>
    </submittedName>
</protein>
<name>A0ABV8LZX4_9ACTN</name>
<dbReference type="InterPro" id="IPR001387">
    <property type="entry name" value="Cro/C1-type_HTH"/>
</dbReference>
<dbReference type="RefSeq" id="WP_275978392.1">
    <property type="nucleotide sequence ID" value="NZ_JAMZDZ010000001.1"/>
</dbReference>
<sequence>MFISGQGLRAARAKAGISMRGMARRTGISYSHLSNVERGDRTATAPVVEAYRRALADKGHLLEADRDVMHPGNTPELRSDADAGLLAAIPALAAAETVRAGLHEAVSRRSRAEWWQQAATDYGASHYLAPPAELLRDLLADAAVLENHISDSGGAERRGLLRSAGYLAGITAYAWSNLGVRRQARRWWQTALDAVDQSEDPPAQAWVRSWAAANGPYIGRRPGEGLSLARERLGQHTAPDGASCALLSALAHAQADVGDPAAATTVRRLVELSEQIPSVVADDRESLFGWPEARLRYAESHVYTALGDTAAAYAAQAHALRLYGTEMPRDQARIQLHRARCLVIDGDIREGVACATGVLDGTDATVRFESVNITAKAVLAAVPPRARKLAAVTALHDRLVST</sequence>